<dbReference type="Gene3D" id="3.20.20.80">
    <property type="entry name" value="Glycosidases"/>
    <property type="match status" value="1"/>
</dbReference>
<dbReference type="SMART" id="SM00637">
    <property type="entry name" value="CBD_II"/>
    <property type="match status" value="1"/>
</dbReference>
<feature type="transmembrane region" description="Helical" evidence="11">
    <location>
        <begin position="7"/>
        <end position="24"/>
    </location>
</feature>
<dbReference type="BioCyc" id="HAUR316274:GHYA-4864-MONOMER"/>
<dbReference type="SMART" id="SM00633">
    <property type="entry name" value="Glyco_10"/>
    <property type="match status" value="1"/>
</dbReference>
<reference evidence="14 15" key="1">
    <citation type="journal article" date="2011" name="Stand. Genomic Sci.">
        <title>Complete genome sequence of the filamentous gliding predatory bacterium Herpetosiphon aurantiacus type strain (114-95(T)).</title>
        <authorList>
            <person name="Kiss H."/>
            <person name="Nett M."/>
            <person name="Domin N."/>
            <person name="Martin K."/>
            <person name="Maresca J.A."/>
            <person name="Copeland A."/>
            <person name="Lapidus A."/>
            <person name="Lucas S."/>
            <person name="Berry K.W."/>
            <person name="Glavina Del Rio T."/>
            <person name="Dalin E."/>
            <person name="Tice H."/>
            <person name="Pitluck S."/>
            <person name="Richardson P."/>
            <person name="Bruce D."/>
            <person name="Goodwin L."/>
            <person name="Han C."/>
            <person name="Detter J.C."/>
            <person name="Schmutz J."/>
            <person name="Brettin T."/>
            <person name="Land M."/>
            <person name="Hauser L."/>
            <person name="Kyrpides N.C."/>
            <person name="Ivanova N."/>
            <person name="Goker M."/>
            <person name="Woyke T."/>
            <person name="Klenk H.P."/>
            <person name="Bryant D.A."/>
        </authorList>
    </citation>
    <scope>NUCLEOTIDE SEQUENCE [LARGE SCALE GENOMIC DNA]</scope>
    <source>
        <strain evidence="15">ATCC 23779 / DSM 785 / 114-95</strain>
    </source>
</reference>
<dbReference type="STRING" id="316274.Haur_4805"/>
<comment type="catalytic activity">
    <reaction evidence="1 9">
        <text>Endohydrolysis of (1-&gt;4)-beta-D-xylosidic linkages in xylans.</text>
        <dbReference type="EC" id="3.2.1.8"/>
    </reaction>
</comment>
<feature type="region of interest" description="Disordered" evidence="10">
    <location>
        <begin position="351"/>
        <end position="395"/>
    </location>
</feature>
<feature type="domain" description="GH10" evidence="13">
    <location>
        <begin position="30"/>
        <end position="346"/>
    </location>
</feature>
<dbReference type="PROSITE" id="PS51760">
    <property type="entry name" value="GH10_2"/>
    <property type="match status" value="1"/>
</dbReference>
<keyword evidence="8 9" id="KW-0624">Polysaccharide degradation</keyword>
<dbReference type="InterPro" id="IPR001000">
    <property type="entry name" value="GH10_dom"/>
</dbReference>
<dbReference type="AlphaFoldDB" id="A9B286"/>
<dbReference type="EC" id="3.2.1.8" evidence="9"/>
<dbReference type="InterPro" id="IPR001919">
    <property type="entry name" value="CBD2"/>
</dbReference>
<dbReference type="HOGENOM" id="CLU_020161_3_0_0"/>
<dbReference type="GO" id="GO:0031176">
    <property type="term" value="F:endo-1,4-beta-xylanase activity"/>
    <property type="evidence" value="ECO:0007669"/>
    <property type="project" value="UniProtKB-EC"/>
</dbReference>
<evidence type="ECO:0000256" key="11">
    <source>
        <dbReference type="SAM" id="Phobius"/>
    </source>
</evidence>
<dbReference type="KEGG" id="hau:Haur_4805"/>
<dbReference type="Pfam" id="PF00553">
    <property type="entry name" value="CBM_2"/>
    <property type="match status" value="1"/>
</dbReference>
<dbReference type="PRINTS" id="PR00134">
    <property type="entry name" value="GLHYDRLASE10"/>
</dbReference>
<dbReference type="InterPro" id="IPR012291">
    <property type="entry name" value="CBM2_carb-bd_dom_sf"/>
</dbReference>
<gene>
    <name evidence="14" type="ordered locus">Haur_4805</name>
</gene>
<dbReference type="InParanoid" id="A9B286"/>
<dbReference type="GO" id="GO:0045493">
    <property type="term" value="P:xylan catabolic process"/>
    <property type="evidence" value="ECO:0007669"/>
    <property type="project" value="UniProtKB-KW"/>
</dbReference>
<dbReference type="CAZy" id="GH10">
    <property type="family name" value="Glycoside Hydrolase Family 10"/>
</dbReference>
<evidence type="ECO:0000259" key="12">
    <source>
        <dbReference type="PROSITE" id="PS51173"/>
    </source>
</evidence>
<dbReference type="PANTHER" id="PTHR31490:SF88">
    <property type="entry name" value="BETA-XYLANASE"/>
    <property type="match status" value="1"/>
</dbReference>
<organism evidence="14 15">
    <name type="scientific">Herpetosiphon aurantiacus (strain ATCC 23779 / DSM 785 / 114-95)</name>
    <dbReference type="NCBI Taxonomy" id="316274"/>
    <lineage>
        <taxon>Bacteria</taxon>
        <taxon>Bacillati</taxon>
        <taxon>Chloroflexota</taxon>
        <taxon>Chloroflexia</taxon>
        <taxon>Herpetosiphonales</taxon>
        <taxon>Herpetosiphonaceae</taxon>
        <taxon>Herpetosiphon</taxon>
    </lineage>
</organism>
<keyword evidence="6 9" id="KW-0119">Carbohydrate metabolism</keyword>
<dbReference type="CAZy" id="CBM2">
    <property type="family name" value="Carbohydrate-Binding Module Family 2"/>
</dbReference>
<dbReference type="EMBL" id="CP000875">
    <property type="protein sequence ID" value="ABX07436.1"/>
    <property type="molecule type" value="Genomic_DNA"/>
</dbReference>
<dbReference type="InterPro" id="IPR044846">
    <property type="entry name" value="GH10"/>
</dbReference>
<evidence type="ECO:0000256" key="1">
    <source>
        <dbReference type="ARBA" id="ARBA00000681"/>
    </source>
</evidence>
<evidence type="ECO:0000256" key="10">
    <source>
        <dbReference type="SAM" id="MobiDB-lite"/>
    </source>
</evidence>
<dbReference type="PROSITE" id="PS51173">
    <property type="entry name" value="CBM2"/>
    <property type="match status" value="1"/>
</dbReference>
<evidence type="ECO:0000256" key="7">
    <source>
        <dbReference type="ARBA" id="ARBA00023295"/>
    </source>
</evidence>
<dbReference type="SUPFAM" id="SSF49384">
    <property type="entry name" value="Carbohydrate-binding domain"/>
    <property type="match status" value="1"/>
</dbReference>
<sequence length="628" mass="68353">MNSRRRYWWIVLMLGLIAGQFSWWQSSSGQTSPQTLRAAAGTFLIGSAADSDFWNFSDRAQYEAILGGQFNIYTPGNQLKWDAVHPQRTTYNFAPVDRHIQIAKSYGQQIHGHTLLWHQQNPGWVANQPWTASELTSILYDHIDTVVGRYKNDIAIWDVANEVFDDSGVYRRSFWYNTIGQSYVELGFRRARQADSDAVLIYNDYNIEEVNAKSNAVYAMVSDFLARGVPIDGIGFQMHLLGSGINYNSFAQNMQRFADLGLKIYVTEADVRLQLPATSTSLAQQATVYQNVLDRCLRQPACQAFQFWGFTDKYSWVPNTFPGYGAALIYDEQYNPKPAYTAIYNRLLQGRGGTPTPTSAPTATRTPTAQPTATNTAVPTNTPTSSPTPTQTAPRPALILSAPSQVTLGQVFTLTIQYVNIGLQYTTVTSSPAGLVQLDPPLSMPCKYNQHPTQCKNITFKATALGTVQLNASATGEVPIAGGGWAWGSAFAQNPVSVTIVDSVPTNTPTPTLTPSPTPISGGCRVNYAINSQWGNGFVANVTVTNASNTPINGWALNWSFAGNQQISNAWNTSLTQTGNAVVARNAGWNNLIAAQGSASFGFQASYSGSNAIPSSFSLNGVACSIVP</sequence>
<dbReference type="eggNOG" id="COG3693">
    <property type="taxonomic scope" value="Bacteria"/>
</dbReference>
<evidence type="ECO:0000256" key="6">
    <source>
        <dbReference type="ARBA" id="ARBA00023277"/>
    </source>
</evidence>
<keyword evidence="11" id="KW-0472">Membrane</keyword>
<dbReference type="InterPro" id="IPR017853">
    <property type="entry name" value="GH"/>
</dbReference>
<dbReference type="Gene3D" id="2.60.40.290">
    <property type="match status" value="1"/>
</dbReference>
<dbReference type="Pfam" id="PF00331">
    <property type="entry name" value="Glyco_hydro_10"/>
    <property type="match status" value="1"/>
</dbReference>
<dbReference type="SUPFAM" id="SSF51445">
    <property type="entry name" value="(Trans)glycosidases"/>
    <property type="match status" value="1"/>
</dbReference>
<evidence type="ECO:0000256" key="8">
    <source>
        <dbReference type="ARBA" id="ARBA00023326"/>
    </source>
</evidence>
<evidence type="ECO:0000259" key="13">
    <source>
        <dbReference type="PROSITE" id="PS51760"/>
    </source>
</evidence>
<evidence type="ECO:0000313" key="15">
    <source>
        <dbReference type="Proteomes" id="UP000000787"/>
    </source>
</evidence>
<keyword evidence="5 9" id="KW-0378">Hydrolase</keyword>
<keyword evidence="4" id="KW-0732">Signal</keyword>
<proteinExistence type="inferred from homology"/>
<feature type="domain" description="CBM2" evidence="12">
    <location>
        <begin position="517"/>
        <end position="627"/>
    </location>
</feature>
<dbReference type="Proteomes" id="UP000000787">
    <property type="component" value="Chromosome"/>
</dbReference>
<keyword evidence="11" id="KW-0812">Transmembrane</keyword>
<evidence type="ECO:0000256" key="3">
    <source>
        <dbReference type="ARBA" id="ARBA00022651"/>
    </source>
</evidence>
<dbReference type="eggNOG" id="COG5297">
    <property type="taxonomic scope" value="Bacteria"/>
</dbReference>
<evidence type="ECO:0000256" key="2">
    <source>
        <dbReference type="ARBA" id="ARBA00007495"/>
    </source>
</evidence>
<name>A9B286_HERA2</name>
<keyword evidence="3" id="KW-0858">Xylan degradation</keyword>
<evidence type="ECO:0000313" key="14">
    <source>
        <dbReference type="EMBL" id="ABX07436.1"/>
    </source>
</evidence>
<keyword evidence="11" id="KW-1133">Transmembrane helix</keyword>
<evidence type="ECO:0000256" key="9">
    <source>
        <dbReference type="RuleBase" id="RU361174"/>
    </source>
</evidence>
<dbReference type="PANTHER" id="PTHR31490">
    <property type="entry name" value="GLYCOSYL HYDROLASE"/>
    <property type="match status" value="1"/>
</dbReference>
<evidence type="ECO:0000256" key="4">
    <source>
        <dbReference type="ARBA" id="ARBA00022729"/>
    </source>
</evidence>
<feature type="compositionally biased region" description="Low complexity" evidence="10">
    <location>
        <begin position="354"/>
        <end position="395"/>
    </location>
</feature>
<keyword evidence="15" id="KW-1185">Reference proteome</keyword>
<protein>
    <recommendedName>
        <fullName evidence="9">Beta-xylanase</fullName>
        <ecNumber evidence="9">3.2.1.8</ecNumber>
    </recommendedName>
</protein>
<keyword evidence="7 9" id="KW-0326">Glycosidase</keyword>
<dbReference type="InterPro" id="IPR008965">
    <property type="entry name" value="CBM2/CBM3_carb-bd_dom_sf"/>
</dbReference>
<accession>A9B286</accession>
<evidence type="ECO:0000256" key="5">
    <source>
        <dbReference type="ARBA" id="ARBA00022801"/>
    </source>
</evidence>
<dbReference type="GO" id="GO:0030247">
    <property type="term" value="F:polysaccharide binding"/>
    <property type="evidence" value="ECO:0007669"/>
    <property type="project" value="UniProtKB-UniRule"/>
</dbReference>
<comment type="similarity">
    <text evidence="2 9">Belongs to the glycosyl hydrolase 10 (cellulase F) family.</text>
</comment>